<proteinExistence type="predicted"/>
<protein>
    <submittedName>
        <fullName evidence="1">Uncharacterized protein</fullName>
    </submittedName>
</protein>
<organism evidence="1">
    <name type="scientific">marine sediment metagenome</name>
    <dbReference type="NCBI Taxonomy" id="412755"/>
    <lineage>
        <taxon>unclassified sequences</taxon>
        <taxon>metagenomes</taxon>
        <taxon>ecological metagenomes</taxon>
    </lineage>
</organism>
<name>A0A0F9CH37_9ZZZZ</name>
<evidence type="ECO:0000313" key="1">
    <source>
        <dbReference type="EMBL" id="KKL48424.1"/>
    </source>
</evidence>
<gene>
    <name evidence="1" type="ORF">LCGC14_2325660</name>
</gene>
<dbReference type="AlphaFoldDB" id="A0A0F9CH37"/>
<reference evidence="1" key="1">
    <citation type="journal article" date="2015" name="Nature">
        <title>Complex archaea that bridge the gap between prokaryotes and eukaryotes.</title>
        <authorList>
            <person name="Spang A."/>
            <person name="Saw J.H."/>
            <person name="Jorgensen S.L."/>
            <person name="Zaremba-Niedzwiedzka K."/>
            <person name="Martijn J."/>
            <person name="Lind A.E."/>
            <person name="van Eijk R."/>
            <person name="Schleper C."/>
            <person name="Guy L."/>
            <person name="Ettema T.J."/>
        </authorList>
    </citation>
    <scope>NUCLEOTIDE SEQUENCE</scope>
</reference>
<sequence>MQHHTMLVVNNGRNHVECSTCDWTGTEGRHLSDLLDLGQKHEESEVTVIYTGPDYKSRARRRKARQDD</sequence>
<comment type="caution">
    <text evidence="1">The sequence shown here is derived from an EMBL/GenBank/DDBJ whole genome shotgun (WGS) entry which is preliminary data.</text>
</comment>
<dbReference type="EMBL" id="LAZR01033325">
    <property type="protein sequence ID" value="KKL48424.1"/>
    <property type="molecule type" value="Genomic_DNA"/>
</dbReference>
<accession>A0A0F9CH37</accession>